<evidence type="ECO:0000256" key="1">
    <source>
        <dbReference type="SAM" id="Phobius"/>
    </source>
</evidence>
<dbReference type="RefSeq" id="WP_003011873.1">
    <property type="nucleotide sequence ID" value="NZ_GG668635.1"/>
</dbReference>
<keyword evidence="1" id="KW-1133">Transmembrane helix</keyword>
<keyword evidence="1" id="KW-0812">Transmembrane</keyword>
<dbReference type="EMBL" id="ACHB01000009">
    <property type="protein sequence ID" value="EEI93855.1"/>
    <property type="molecule type" value="Genomic_DNA"/>
</dbReference>
<accession>C2FT21</accession>
<name>C2FT21_SPHSI</name>
<protein>
    <submittedName>
        <fullName evidence="2">Uncharacterized protein</fullName>
    </submittedName>
</protein>
<sequence>METKGNILENINLRSEQVQEVLETPPNWLIRWGSLVILGIILLFFSLACVIKYPEFITSPIIISSQNPPEKIEIRIDSRIEKLIAKDQQTVKKGDLLMVLESSADDKDIHQLKGILDSISTKHLSRFPLHLVSGFRLGEVQEDYNAFAKALEEEILFNSLQPYAAEEVTATKGITDYKERIANLKQQHILESSKYQLNRKKL</sequence>
<keyword evidence="1" id="KW-0472">Membrane</keyword>
<proteinExistence type="predicted"/>
<organism evidence="2 3">
    <name type="scientific">Sphingobacterium spiritivorum ATCC 33300</name>
    <dbReference type="NCBI Taxonomy" id="525372"/>
    <lineage>
        <taxon>Bacteria</taxon>
        <taxon>Pseudomonadati</taxon>
        <taxon>Bacteroidota</taxon>
        <taxon>Sphingobacteriia</taxon>
        <taxon>Sphingobacteriales</taxon>
        <taxon>Sphingobacteriaceae</taxon>
        <taxon>Sphingobacterium</taxon>
    </lineage>
</organism>
<dbReference type="Proteomes" id="UP000006241">
    <property type="component" value="Unassembled WGS sequence"/>
</dbReference>
<comment type="caution">
    <text evidence="2">The sequence shown here is derived from an EMBL/GenBank/DDBJ whole genome shotgun (WGS) entry which is preliminary data.</text>
</comment>
<reference evidence="2 3" key="1">
    <citation type="submission" date="2009-01" db="EMBL/GenBank/DDBJ databases">
        <authorList>
            <person name="Qin X."/>
            <person name="Bachman B."/>
            <person name="Battles P."/>
            <person name="Bell A."/>
            <person name="Bess C."/>
            <person name="Bickham C."/>
            <person name="Chaboub L."/>
            <person name="Chen D."/>
            <person name="Coyle M."/>
            <person name="Deiros D.R."/>
            <person name="Dinh H."/>
            <person name="Forbes L."/>
            <person name="Fowler G."/>
            <person name="Francisco L."/>
            <person name="Fu Q."/>
            <person name="Gubbala S."/>
            <person name="Hale W."/>
            <person name="Han Y."/>
            <person name="Hemphill L."/>
            <person name="Highlander S.K."/>
            <person name="Hirani K."/>
            <person name="Hogues M."/>
            <person name="Jackson L."/>
            <person name="Jakkamsetti A."/>
            <person name="Javaid M."/>
            <person name="Jiang H."/>
            <person name="Korchina V."/>
            <person name="Kovar C."/>
            <person name="Lara F."/>
            <person name="Lee S."/>
            <person name="Mata R."/>
            <person name="Mathew T."/>
            <person name="Moen C."/>
            <person name="Morales K."/>
            <person name="Munidasa M."/>
            <person name="Nazareth L."/>
            <person name="Ngo R."/>
            <person name="Nguyen L."/>
            <person name="Okwuonu G."/>
            <person name="Ongeri F."/>
            <person name="Patil S."/>
            <person name="Petrosino J."/>
            <person name="Pham C."/>
            <person name="Pham P."/>
            <person name="Pu L.-L."/>
            <person name="Puazo M."/>
            <person name="Raj R."/>
            <person name="Reid J."/>
            <person name="Rouhana J."/>
            <person name="Saada N."/>
            <person name="Shang Y."/>
            <person name="Simmons D."/>
            <person name="Thornton R."/>
            <person name="Warren J."/>
            <person name="Weissenberger G."/>
            <person name="Zhang J."/>
            <person name="Zhang L."/>
            <person name="Zhou C."/>
            <person name="Zhu D."/>
            <person name="Muzny D."/>
            <person name="Worley K."/>
            <person name="Gibbs R."/>
        </authorList>
    </citation>
    <scope>NUCLEOTIDE SEQUENCE [LARGE SCALE GENOMIC DNA]</scope>
    <source>
        <strain evidence="2 3">ATCC 33300</strain>
    </source>
</reference>
<dbReference type="HOGENOM" id="CLU_1158530_0_0_10"/>
<feature type="transmembrane region" description="Helical" evidence="1">
    <location>
        <begin position="29"/>
        <end position="51"/>
    </location>
</feature>
<gene>
    <name evidence="2" type="ORF">HMPREF0765_0477</name>
</gene>
<evidence type="ECO:0000313" key="2">
    <source>
        <dbReference type="EMBL" id="EEI93855.1"/>
    </source>
</evidence>
<evidence type="ECO:0000313" key="3">
    <source>
        <dbReference type="Proteomes" id="UP000006241"/>
    </source>
</evidence>
<dbReference type="AlphaFoldDB" id="C2FT21"/>